<feature type="transmembrane region" description="Helical" evidence="1">
    <location>
        <begin position="155"/>
        <end position="175"/>
    </location>
</feature>
<protein>
    <submittedName>
        <fullName evidence="2">Uncharacterized protein</fullName>
    </submittedName>
</protein>
<organism evidence="2 3">
    <name type="scientific">Radiobacillus deserti</name>
    <dbReference type="NCBI Taxonomy" id="2594883"/>
    <lineage>
        <taxon>Bacteria</taxon>
        <taxon>Bacillati</taxon>
        <taxon>Bacillota</taxon>
        <taxon>Bacilli</taxon>
        <taxon>Bacillales</taxon>
        <taxon>Bacillaceae</taxon>
        <taxon>Radiobacillus</taxon>
    </lineage>
</organism>
<evidence type="ECO:0000256" key="1">
    <source>
        <dbReference type="SAM" id="Phobius"/>
    </source>
</evidence>
<dbReference type="OrthoDB" id="2591789at2"/>
<dbReference type="Proteomes" id="UP000315215">
    <property type="component" value="Chromosome"/>
</dbReference>
<evidence type="ECO:0000313" key="2">
    <source>
        <dbReference type="EMBL" id="QDP41223.1"/>
    </source>
</evidence>
<feature type="transmembrane region" description="Helical" evidence="1">
    <location>
        <begin position="34"/>
        <end position="52"/>
    </location>
</feature>
<dbReference type="AlphaFoldDB" id="A0A516KIJ6"/>
<name>A0A516KIJ6_9BACI</name>
<feature type="transmembrane region" description="Helical" evidence="1">
    <location>
        <begin position="59"/>
        <end position="78"/>
    </location>
</feature>
<keyword evidence="1" id="KW-0812">Transmembrane</keyword>
<dbReference type="EMBL" id="CP041666">
    <property type="protein sequence ID" value="QDP41223.1"/>
    <property type="molecule type" value="Genomic_DNA"/>
</dbReference>
<gene>
    <name evidence="2" type="ORF">FN924_14145</name>
</gene>
<keyword evidence="1" id="KW-1133">Transmembrane helix</keyword>
<keyword evidence="3" id="KW-1185">Reference proteome</keyword>
<evidence type="ECO:0000313" key="3">
    <source>
        <dbReference type="Proteomes" id="UP000315215"/>
    </source>
</evidence>
<feature type="transmembrane region" description="Helical" evidence="1">
    <location>
        <begin position="125"/>
        <end position="143"/>
    </location>
</feature>
<proteinExistence type="predicted"/>
<keyword evidence="1" id="KW-0472">Membrane</keyword>
<feature type="transmembrane region" description="Helical" evidence="1">
    <location>
        <begin position="98"/>
        <end position="118"/>
    </location>
</feature>
<reference evidence="2 3" key="1">
    <citation type="submission" date="2019-07" db="EMBL/GenBank/DDBJ databases">
        <authorList>
            <person name="Li J."/>
        </authorList>
    </citation>
    <scope>NUCLEOTIDE SEQUENCE [LARGE SCALE GENOMIC DNA]</scope>
    <source>
        <strain evidence="2 3">TKL69</strain>
    </source>
</reference>
<accession>A0A516KIJ6</accession>
<dbReference type="KEGG" id="aqt:FN924_14145"/>
<dbReference type="RefSeq" id="WP_143895546.1">
    <property type="nucleotide sequence ID" value="NZ_CP041666.1"/>
</dbReference>
<sequence length="186" mass="22318">MDYKEYREKILEQNDEINTLISSFWNNYSGFGTWQFWVVLSLFIAPLILLCFTVDRRRIFEIFFFGYTVHILWAYINIILDRYNFMIHPYSLTSILPYAINITSSMLPVGFLLIYQYCTNNGKNFYVYTLILSFIYSFVFASIEHQIGLLELKRGFNQFYIFLIDIGIVYIAYWATKFIKRINNSF</sequence>